<accession>X0VGR8</accession>
<organism evidence="1">
    <name type="scientific">marine sediment metagenome</name>
    <dbReference type="NCBI Taxonomy" id="412755"/>
    <lineage>
        <taxon>unclassified sequences</taxon>
        <taxon>metagenomes</taxon>
        <taxon>ecological metagenomes</taxon>
    </lineage>
</organism>
<comment type="caution">
    <text evidence="1">The sequence shown here is derived from an EMBL/GenBank/DDBJ whole genome shotgun (WGS) entry which is preliminary data.</text>
</comment>
<sequence>GTDRPLRTIENLTNGSVRGVMPCKGIEASGVFGTRLLRQEAGLASDSYVVPQGFAKSQQKGLAYLPQKPLNVQPQMQRQFFNVNQFARASAPPFTPTKA</sequence>
<proteinExistence type="predicted"/>
<protein>
    <submittedName>
        <fullName evidence="1">Uncharacterized protein</fullName>
    </submittedName>
</protein>
<gene>
    <name evidence="1" type="ORF">S01H1_43253</name>
</gene>
<name>X0VGR8_9ZZZZ</name>
<reference evidence="1" key="1">
    <citation type="journal article" date="2014" name="Front. Microbiol.">
        <title>High frequency of phylogenetically diverse reductive dehalogenase-homologous genes in deep subseafloor sedimentary metagenomes.</title>
        <authorList>
            <person name="Kawai M."/>
            <person name="Futagami T."/>
            <person name="Toyoda A."/>
            <person name="Takaki Y."/>
            <person name="Nishi S."/>
            <person name="Hori S."/>
            <person name="Arai W."/>
            <person name="Tsubouchi T."/>
            <person name="Morono Y."/>
            <person name="Uchiyama I."/>
            <person name="Ito T."/>
            <person name="Fujiyama A."/>
            <person name="Inagaki F."/>
            <person name="Takami H."/>
        </authorList>
    </citation>
    <scope>NUCLEOTIDE SEQUENCE</scope>
    <source>
        <strain evidence="1">Expedition CK06-06</strain>
    </source>
</reference>
<dbReference type="AlphaFoldDB" id="X0VGR8"/>
<dbReference type="EMBL" id="BARS01027549">
    <property type="protein sequence ID" value="GAF99745.1"/>
    <property type="molecule type" value="Genomic_DNA"/>
</dbReference>
<feature type="non-terminal residue" evidence="1">
    <location>
        <position position="1"/>
    </location>
</feature>
<evidence type="ECO:0000313" key="1">
    <source>
        <dbReference type="EMBL" id="GAF99745.1"/>
    </source>
</evidence>